<evidence type="ECO:0000313" key="1">
    <source>
        <dbReference type="EMBL" id="MBC5656104.1"/>
    </source>
</evidence>
<dbReference type="EMBL" id="JACOOW010000004">
    <property type="protein sequence ID" value="MBC5656104.1"/>
    <property type="molecule type" value="Genomic_DNA"/>
</dbReference>
<accession>A0AAW3X0I3</accession>
<dbReference type="AlphaFoldDB" id="A0AAW3X0I3"/>
<reference evidence="1 2" key="1">
    <citation type="submission" date="2020-08" db="EMBL/GenBank/DDBJ databases">
        <title>Genome public.</title>
        <authorList>
            <person name="Liu C."/>
            <person name="Sun Q."/>
        </authorList>
    </citation>
    <scope>NUCLEOTIDE SEQUENCE [LARGE SCALE GENOMIC DNA]</scope>
    <source>
        <strain evidence="1 2">BX14</strain>
    </source>
</reference>
<evidence type="ECO:0000313" key="2">
    <source>
        <dbReference type="Proteomes" id="UP000653904"/>
    </source>
</evidence>
<keyword evidence="2" id="KW-1185">Reference proteome</keyword>
<protein>
    <submittedName>
        <fullName evidence="1">Uncharacterized protein</fullName>
    </submittedName>
</protein>
<name>A0AAW3X0I3_9CLOT</name>
<dbReference type="Proteomes" id="UP000653904">
    <property type="component" value="Unassembled WGS sequence"/>
</dbReference>
<gene>
    <name evidence="1" type="ORF">H8S19_03285</name>
</gene>
<organism evidence="1 2">
    <name type="scientific">Clostridium segne</name>
    <dbReference type="NCBI Taxonomy" id="2763038"/>
    <lineage>
        <taxon>Bacteria</taxon>
        <taxon>Bacillati</taxon>
        <taxon>Bacillota</taxon>
        <taxon>Clostridia</taxon>
        <taxon>Eubacteriales</taxon>
        <taxon>Clostridiaceae</taxon>
        <taxon>Clostridium</taxon>
    </lineage>
</organism>
<proteinExistence type="predicted"/>
<comment type="caution">
    <text evidence="1">The sequence shown here is derived from an EMBL/GenBank/DDBJ whole genome shotgun (WGS) entry which is preliminary data.</text>
</comment>
<dbReference type="RefSeq" id="WP_182457220.1">
    <property type="nucleotide sequence ID" value="NZ_JACOOW010000004.1"/>
</dbReference>
<sequence>MFREDKTFLGNRTMRCQTNEALHAKIFIKFIALIIRNRMHFLLKEQMLKTHHKENYMTVPAAIRELEKIEIVRHIDHEYSMDYAVTATQKSILKAFDLAETNVRKQAAGINEDLKSCNTKEA</sequence>